<gene>
    <name evidence="2" type="ORF">C6569_10350</name>
</gene>
<dbReference type="RefSeq" id="WP_106748770.1">
    <property type="nucleotide sequence ID" value="NZ_CP027668.1"/>
</dbReference>
<dbReference type="Proteomes" id="UP000237889">
    <property type="component" value="Chromosome"/>
</dbReference>
<organism evidence="2 3">
    <name type="scientific">Phreatobacter cathodiphilus</name>
    <dbReference type="NCBI Taxonomy" id="1868589"/>
    <lineage>
        <taxon>Bacteria</taxon>
        <taxon>Pseudomonadati</taxon>
        <taxon>Pseudomonadota</taxon>
        <taxon>Alphaproteobacteria</taxon>
        <taxon>Hyphomicrobiales</taxon>
        <taxon>Phreatobacteraceae</taxon>
        <taxon>Phreatobacter</taxon>
    </lineage>
</organism>
<evidence type="ECO:0000256" key="1">
    <source>
        <dbReference type="SAM" id="SignalP"/>
    </source>
</evidence>
<keyword evidence="1" id="KW-0732">Signal</keyword>
<feature type="signal peptide" evidence="1">
    <location>
        <begin position="1"/>
        <end position="21"/>
    </location>
</feature>
<dbReference type="AlphaFoldDB" id="A0A2S0NB86"/>
<reference evidence="2 3" key="1">
    <citation type="submission" date="2018-03" db="EMBL/GenBank/DDBJ databases">
        <title>Genome sequencing of Phreatobacter sp.</title>
        <authorList>
            <person name="Kim S.-J."/>
            <person name="Heo J."/>
            <person name="Kwon S.-W."/>
        </authorList>
    </citation>
    <scope>NUCLEOTIDE SEQUENCE [LARGE SCALE GENOMIC DNA]</scope>
    <source>
        <strain evidence="2 3">S-12</strain>
    </source>
</reference>
<evidence type="ECO:0000313" key="2">
    <source>
        <dbReference type="EMBL" id="AVO45429.1"/>
    </source>
</evidence>
<dbReference type="OrthoDB" id="8480739at2"/>
<feature type="chain" id="PRO_5015391309" evidence="1">
    <location>
        <begin position="22"/>
        <end position="180"/>
    </location>
</feature>
<keyword evidence="3" id="KW-1185">Reference proteome</keyword>
<name>A0A2S0NB86_9HYPH</name>
<evidence type="ECO:0000313" key="3">
    <source>
        <dbReference type="Proteomes" id="UP000237889"/>
    </source>
</evidence>
<proteinExistence type="predicted"/>
<dbReference type="KEGG" id="phr:C6569_10350"/>
<accession>A0A2S0NB86</accession>
<sequence>MIRLFALALALILSPVPPAPASAQGAAVSIEGWDRQVADTGTVYFRCRAATCAAQSTVSYRSQSVTRMPPVAEFRRRQEETNRRMVETSNGRLSRVETIDVAEADQAGAKTLTAVKLLVASAGANQYLATSLVLQGGRAFSIVSTAPSEAAARANLTTFIPVVLLQGGLTPTPAPAGRSL</sequence>
<protein>
    <submittedName>
        <fullName evidence="2">Uncharacterized protein</fullName>
    </submittedName>
</protein>
<dbReference type="EMBL" id="CP027668">
    <property type="protein sequence ID" value="AVO45429.1"/>
    <property type="molecule type" value="Genomic_DNA"/>
</dbReference>